<feature type="transmembrane region" description="Helical" evidence="7">
    <location>
        <begin position="97"/>
        <end position="120"/>
    </location>
</feature>
<dbReference type="GO" id="GO:0022857">
    <property type="term" value="F:transmembrane transporter activity"/>
    <property type="evidence" value="ECO:0007669"/>
    <property type="project" value="TreeGrafter"/>
</dbReference>
<evidence type="ECO:0000256" key="3">
    <source>
        <dbReference type="ARBA" id="ARBA00022519"/>
    </source>
</evidence>
<keyword evidence="2" id="KW-1003">Cell membrane</keyword>
<sequence>MSNLLIGWIGVGSLFGLLAFRMSIGTALMAVSFVGITVMFNLQAALGIVSAMPFNLIGDWSLTAIPMFLFMGFIAANTGLTAGAFDLLRVLLARVPGGLASASVGACGLFAAASGSSIATTAAMSKIAVPEMLRANYHPSLATGVVAASGTLGSLIPPSILMVLYGIFTEQSIGQLFIAGVIPGVLSAFVYMAMITVRATVTPALAPPVVERIDRKKLLRLLWSVWPFPVLVLGVLGGIFGGFFTPTEAGAVGAFLAATVALLRRSLTRKALAEAIRQTTLATSSIFFLSIGAVMFTRFMGLSGVPRALTDMMLAVSDNQIVIILMIAALFIILGMVIDSIGLILLTLPILLPVLEAADINLIWFGIICIKLLEIGLVTPPVGLNLYVLHSALSGEVKLSDIISGTTWFIAMDILTLFILIAFPAISLFLPSLMAQ</sequence>
<feature type="transmembrane region" description="Helical" evidence="7">
    <location>
        <begin position="408"/>
        <end position="430"/>
    </location>
</feature>
<comment type="caution">
    <text evidence="9">The sequence shown here is derived from an EMBL/GenBank/DDBJ whole genome shotgun (WGS) entry which is preliminary data.</text>
</comment>
<keyword evidence="3" id="KW-0997">Cell inner membrane</keyword>
<dbReference type="Pfam" id="PF06808">
    <property type="entry name" value="DctM"/>
    <property type="match status" value="1"/>
</dbReference>
<evidence type="ECO:0000256" key="1">
    <source>
        <dbReference type="ARBA" id="ARBA00004429"/>
    </source>
</evidence>
<organism evidence="9">
    <name type="scientific">marine sediment metagenome</name>
    <dbReference type="NCBI Taxonomy" id="412755"/>
    <lineage>
        <taxon>unclassified sequences</taxon>
        <taxon>metagenomes</taxon>
        <taxon>ecological metagenomes</taxon>
    </lineage>
</organism>
<feature type="transmembrane region" description="Helical" evidence="7">
    <location>
        <begin position="279"/>
        <end position="301"/>
    </location>
</feature>
<evidence type="ECO:0000256" key="5">
    <source>
        <dbReference type="ARBA" id="ARBA00022989"/>
    </source>
</evidence>
<dbReference type="EMBL" id="LAZR01000079">
    <property type="protein sequence ID" value="KKN94319.1"/>
    <property type="molecule type" value="Genomic_DNA"/>
</dbReference>
<keyword evidence="6 7" id="KW-0472">Membrane</keyword>
<dbReference type="PANTHER" id="PTHR33362:SF5">
    <property type="entry name" value="C4-DICARBOXYLATE TRAP TRANSPORTER LARGE PERMEASE PROTEIN DCTM"/>
    <property type="match status" value="1"/>
</dbReference>
<dbReference type="GO" id="GO:0005886">
    <property type="term" value="C:plasma membrane"/>
    <property type="evidence" value="ECO:0007669"/>
    <property type="project" value="UniProtKB-SubCell"/>
</dbReference>
<dbReference type="PANTHER" id="PTHR33362">
    <property type="entry name" value="SIALIC ACID TRAP TRANSPORTER PERMEASE PROTEIN SIAT-RELATED"/>
    <property type="match status" value="1"/>
</dbReference>
<dbReference type="InterPro" id="IPR010656">
    <property type="entry name" value="DctM"/>
</dbReference>
<feature type="transmembrane region" description="Helical" evidence="7">
    <location>
        <begin position="29"/>
        <end position="52"/>
    </location>
</feature>
<evidence type="ECO:0000256" key="4">
    <source>
        <dbReference type="ARBA" id="ARBA00022692"/>
    </source>
</evidence>
<feature type="transmembrane region" description="Helical" evidence="7">
    <location>
        <begin position="141"/>
        <end position="167"/>
    </location>
</feature>
<reference evidence="9" key="1">
    <citation type="journal article" date="2015" name="Nature">
        <title>Complex archaea that bridge the gap between prokaryotes and eukaryotes.</title>
        <authorList>
            <person name="Spang A."/>
            <person name="Saw J.H."/>
            <person name="Jorgensen S.L."/>
            <person name="Zaremba-Niedzwiedzka K."/>
            <person name="Martijn J."/>
            <person name="Lind A.E."/>
            <person name="van Eijk R."/>
            <person name="Schleper C."/>
            <person name="Guy L."/>
            <person name="Ettema T.J."/>
        </authorList>
    </citation>
    <scope>NUCLEOTIDE SEQUENCE</scope>
</reference>
<gene>
    <name evidence="9" type="ORF">LCGC14_0189320</name>
</gene>
<name>A0A0F9URN3_9ZZZZ</name>
<feature type="domain" description="TRAP C4-dicarboxylate transport system permease DctM subunit" evidence="8">
    <location>
        <begin position="11"/>
        <end position="426"/>
    </location>
</feature>
<evidence type="ECO:0000256" key="2">
    <source>
        <dbReference type="ARBA" id="ARBA00022475"/>
    </source>
</evidence>
<dbReference type="InterPro" id="IPR004681">
    <property type="entry name" value="TRAP_DctM"/>
</dbReference>
<evidence type="ECO:0000313" key="9">
    <source>
        <dbReference type="EMBL" id="KKN94319.1"/>
    </source>
</evidence>
<feature type="transmembrane region" description="Helical" evidence="7">
    <location>
        <begin position="64"/>
        <end position="85"/>
    </location>
</feature>
<protein>
    <recommendedName>
        <fullName evidence="8">TRAP C4-dicarboxylate transport system permease DctM subunit domain-containing protein</fullName>
    </recommendedName>
</protein>
<evidence type="ECO:0000256" key="6">
    <source>
        <dbReference type="ARBA" id="ARBA00023136"/>
    </source>
</evidence>
<evidence type="ECO:0000259" key="8">
    <source>
        <dbReference type="Pfam" id="PF06808"/>
    </source>
</evidence>
<dbReference type="PIRSF" id="PIRSF006066">
    <property type="entry name" value="HI0050"/>
    <property type="match status" value="1"/>
</dbReference>
<keyword evidence="4 7" id="KW-0812">Transmembrane</keyword>
<evidence type="ECO:0000256" key="7">
    <source>
        <dbReference type="SAM" id="Phobius"/>
    </source>
</evidence>
<feature type="transmembrane region" description="Helical" evidence="7">
    <location>
        <begin position="173"/>
        <end position="197"/>
    </location>
</feature>
<feature type="transmembrane region" description="Helical" evidence="7">
    <location>
        <begin position="218"/>
        <end position="243"/>
    </location>
</feature>
<feature type="transmembrane region" description="Helical" evidence="7">
    <location>
        <begin position="362"/>
        <end position="388"/>
    </location>
</feature>
<dbReference type="AlphaFoldDB" id="A0A0F9URN3"/>
<feature type="transmembrane region" description="Helical" evidence="7">
    <location>
        <begin position="249"/>
        <end position="267"/>
    </location>
</feature>
<comment type="subcellular location">
    <subcellularLocation>
        <location evidence="1">Cell inner membrane</location>
        <topology evidence="1">Multi-pass membrane protein</topology>
    </subcellularLocation>
</comment>
<accession>A0A0F9URN3</accession>
<feature type="transmembrane region" description="Helical" evidence="7">
    <location>
        <begin position="321"/>
        <end position="350"/>
    </location>
</feature>
<keyword evidence="5 7" id="KW-1133">Transmembrane helix</keyword>
<dbReference type="NCBIfam" id="TIGR00786">
    <property type="entry name" value="dctM"/>
    <property type="match status" value="1"/>
</dbReference>
<proteinExistence type="predicted"/>